<accession>A0A0B1S581</accession>
<evidence type="ECO:0000313" key="1">
    <source>
        <dbReference type="EMBL" id="KHJ79036.1"/>
    </source>
</evidence>
<name>A0A0B1S581_OESDE</name>
<protein>
    <submittedName>
        <fullName evidence="1">Uncharacterized protein</fullName>
    </submittedName>
</protein>
<keyword evidence="2" id="KW-1185">Reference proteome</keyword>
<gene>
    <name evidence="1" type="ORF">OESDEN_21327</name>
</gene>
<dbReference type="AlphaFoldDB" id="A0A0B1S581"/>
<dbReference type="Proteomes" id="UP000053660">
    <property type="component" value="Unassembled WGS sequence"/>
</dbReference>
<reference evidence="1 2" key="1">
    <citation type="submission" date="2014-03" db="EMBL/GenBank/DDBJ databases">
        <title>Draft genome of the hookworm Oesophagostomum dentatum.</title>
        <authorList>
            <person name="Mitreva M."/>
        </authorList>
    </citation>
    <scope>NUCLEOTIDE SEQUENCE [LARGE SCALE GENOMIC DNA]</scope>
    <source>
        <strain evidence="1 2">OD-Hann</strain>
    </source>
</reference>
<dbReference type="EMBL" id="KN607370">
    <property type="protein sequence ID" value="KHJ79036.1"/>
    <property type="molecule type" value="Genomic_DNA"/>
</dbReference>
<organism evidence="1 2">
    <name type="scientific">Oesophagostomum dentatum</name>
    <name type="common">Nodular worm</name>
    <dbReference type="NCBI Taxonomy" id="61180"/>
    <lineage>
        <taxon>Eukaryota</taxon>
        <taxon>Metazoa</taxon>
        <taxon>Ecdysozoa</taxon>
        <taxon>Nematoda</taxon>
        <taxon>Chromadorea</taxon>
        <taxon>Rhabditida</taxon>
        <taxon>Rhabditina</taxon>
        <taxon>Rhabditomorpha</taxon>
        <taxon>Strongyloidea</taxon>
        <taxon>Strongylidae</taxon>
        <taxon>Oesophagostomum</taxon>
    </lineage>
</organism>
<evidence type="ECO:0000313" key="2">
    <source>
        <dbReference type="Proteomes" id="UP000053660"/>
    </source>
</evidence>
<proteinExistence type="predicted"/>
<sequence length="89" mass="10087">MEMNNDDEILGDESGCDSEMFNYREADSSDTQVKRATVLMLEKKARFFEAWTDVAVQVQQSLKEITHALTANMSGNQNGVHTPNKYELL</sequence>